<comment type="caution">
    <text evidence="2">The sequence shown here is derived from an EMBL/GenBank/DDBJ whole genome shotgun (WGS) entry which is preliminary data.</text>
</comment>
<keyword evidence="3" id="KW-1185">Reference proteome</keyword>
<name>A0A1Y2HKW6_9FUNG</name>
<proteinExistence type="predicted"/>
<protein>
    <submittedName>
        <fullName evidence="2">Uncharacterized protein</fullName>
    </submittedName>
</protein>
<evidence type="ECO:0000256" key="1">
    <source>
        <dbReference type="SAM" id="MobiDB-lite"/>
    </source>
</evidence>
<dbReference type="AlphaFoldDB" id="A0A1Y2HKW6"/>
<reference evidence="2 3" key="1">
    <citation type="submission" date="2016-07" db="EMBL/GenBank/DDBJ databases">
        <title>Pervasive Adenine N6-methylation of Active Genes in Fungi.</title>
        <authorList>
            <consortium name="DOE Joint Genome Institute"/>
            <person name="Mondo S.J."/>
            <person name="Dannebaum R.O."/>
            <person name="Kuo R.C."/>
            <person name="Labutti K."/>
            <person name="Haridas S."/>
            <person name="Kuo A."/>
            <person name="Salamov A."/>
            <person name="Ahrendt S.R."/>
            <person name="Lipzen A."/>
            <person name="Sullivan W."/>
            <person name="Andreopoulos W.B."/>
            <person name="Clum A."/>
            <person name="Lindquist E."/>
            <person name="Daum C."/>
            <person name="Ramamoorthy G.K."/>
            <person name="Gryganskyi A."/>
            <person name="Culley D."/>
            <person name="Magnuson J.K."/>
            <person name="James T.Y."/>
            <person name="O'Malley M.A."/>
            <person name="Stajich J.E."/>
            <person name="Spatafora J.W."/>
            <person name="Visel A."/>
            <person name="Grigoriev I.V."/>
        </authorList>
    </citation>
    <scope>NUCLEOTIDE SEQUENCE [LARGE SCALE GENOMIC DNA]</scope>
    <source>
        <strain evidence="2 3">PL171</strain>
    </source>
</reference>
<gene>
    <name evidence="2" type="ORF">BCR44DRAFT_1436507</name>
</gene>
<feature type="region of interest" description="Disordered" evidence="1">
    <location>
        <begin position="28"/>
        <end position="54"/>
    </location>
</feature>
<evidence type="ECO:0000313" key="3">
    <source>
        <dbReference type="Proteomes" id="UP000193411"/>
    </source>
</evidence>
<accession>A0A1Y2HKW6</accession>
<dbReference type="Proteomes" id="UP000193411">
    <property type="component" value="Unassembled WGS sequence"/>
</dbReference>
<sequence>MQKGGKMGDTHTNVQNCETSIQFTHPSTLWGQRPAHDTPCRPLLWPLSHRPRDP</sequence>
<evidence type="ECO:0000313" key="2">
    <source>
        <dbReference type="EMBL" id="ORZ34343.1"/>
    </source>
</evidence>
<organism evidence="2 3">
    <name type="scientific">Catenaria anguillulae PL171</name>
    <dbReference type="NCBI Taxonomy" id="765915"/>
    <lineage>
        <taxon>Eukaryota</taxon>
        <taxon>Fungi</taxon>
        <taxon>Fungi incertae sedis</taxon>
        <taxon>Blastocladiomycota</taxon>
        <taxon>Blastocladiomycetes</taxon>
        <taxon>Blastocladiales</taxon>
        <taxon>Catenariaceae</taxon>
        <taxon>Catenaria</taxon>
    </lineage>
</organism>
<dbReference type="EMBL" id="MCFL01000029">
    <property type="protein sequence ID" value="ORZ34343.1"/>
    <property type="molecule type" value="Genomic_DNA"/>
</dbReference>